<evidence type="ECO:0000313" key="2">
    <source>
        <dbReference type="Proteomes" id="UP000308600"/>
    </source>
</evidence>
<dbReference type="Proteomes" id="UP000308600">
    <property type="component" value="Unassembled WGS sequence"/>
</dbReference>
<evidence type="ECO:0000313" key="1">
    <source>
        <dbReference type="EMBL" id="TFK65659.1"/>
    </source>
</evidence>
<gene>
    <name evidence="1" type="ORF">BDN72DRAFT_880787</name>
</gene>
<name>A0ACD3AKB2_9AGAR</name>
<accession>A0ACD3AKB2</accession>
<reference evidence="1 2" key="1">
    <citation type="journal article" date="2019" name="Nat. Ecol. Evol.">
        <title>Megaphylogeny resolves global patterns of mushroom evolution.</title>
        <authorList>
            <person name="Varga T."/>
            <person name="Krizsan K."/>
            <person name="Foldi C."/>
            <person name="Dima B."/>
            <person name="Sanchez-Garcia M."/>
            <person name="Sanchez-Ramirez S."/>
            <person name="Szollosi G.J."/>
            <person name="Szarkandi J.G."/>
            <person name="Papp V."/>
            <person name="Albert L."/>
            <person name="Andreopoulos W."/>
            <person name="Angelini C."/>
            <person name="Antonin V."/>
            <person name="Barry K.W."/>
            <person name="Bougher N.L."/>
            <person name="Buchanan P."/>
            <person name="Buyck B."/>
            <person name="Bense V."/>
            <person name="Catcheside P."/>
            <person name="Chovatia M."/>
            <person name="Cooper J."/>
            <person name="Damon W."/>
            <person name="Desjardin D."/>
            <person name="Finy P."/>
            <person name="Geml J."/>
            <person name="Haridas S."/>
            <person name="Hughes K."/>
            <person name="Justo A."/>
            <person name="Karasinski D."/>
            <person name="Kautmanova I."/>
            <person name="Kiss B."/>
            <person name="Kocsube S."/>
            <person name="Kotiranta H."/>
            <person name="LaButti K.M."/>
            <person name="Lechner B.E."/>
            <person name="Liimatainen K."/>
            <person name="Lipzen A."/>
            <person name="Lukacs Z."/>
            <person name="Mihaltcheva S."/>
            <person name="Morgado L.N."/>
            <person name="Niskanen T."/>
            <person name="Noordeloos M.E."/>
            <person name="Ohm R.A."/>
            <person name="Ortiz-Santana B."/>
            <person name="Ovrebo C."/>
            <person name="Racz N."/>
            <person name="Riley R."/>
            <person name="Savchenko A."/>
            <person name="Shiryaev A."/>
            <person name="Soop K."/>
            <person name="Spirin V."/>
            <person name="Szebenyi C."/>
            <person name="Tomsovsky M."/>
            <person name="Tulloss R.E."/>
            <person name="Uehling J."/>
            <person name="Grigoriev I.V."/>
            <person name="Vagvolgyi C."/>
            <person name="Papp T."/>
            <person name="Martin F.M."/>
            <person name="Miettinen O."/>
            <person name="Hibbett D.S."/>
            <person name="Nagy L.G."/>
        </authorList>
    </citation>
    <scope>NUCLEOTIDE SEQUENCE [LARGE SCALE GENOMIC DNA]</scope>
    <source>
        <strain evidence="1 2">NL-1719</strain>
    </source>
</reference>
<keyword evidence="2" id="KW-1185">Reference proteome</keyword>
<organism evidence="1 2">
    <name type="scientific">Pluteus cervinus</name>
    <dbReference type="NCBI Taxonomy" id="181527"/>
    <lineage>
        <taxon>Eukaryota</taxon>
        <taxon>Fungi</taxon>
        <taxon>Dikarya</taxon>
        <taxon>Basidiomycota</taxon>
        <taxon>Agaricomycotina</taxon>
        <taxon>Agaricomycetes</taxon>
        <taxon>Agaricomycetidae</taxon>
        <taxon>Agaricales</taxon>
        <taxon>Pluteineae</taxon>
        <taxon>Pluteaceae</taxon>
        <taxon>Pluteus</taxon>
    </lineage>
</organism>
<protein>
    <submittedName>
        <fullName evidence="1">Uncharacterized protein</fullName>
    </submittedName>
</protein>
<proteinExistence type="predicted"/>
<dbReference type="EMBL" id="ML208429">
    <property type="protein sequence ID" value="TFK65659.1"/>
    <property type="molecule type" value="Genomic_DNA"/>
</dbReference>
<sequence>MVRSDYDLSRRAASATPSPRSSPQPSPRRRQSHGTPDSSRRPWVWSRVFRYCSNLIRSTPATLGNFASLLAGEDQEPEFDDPTVLRSGPEELLDWEENRGSRIEEIGDDEDIEGIPTLSNVPIIPPVSPTRPRDSPSPRARFQAQGQALVPRGTYVPTTRLRSAAHRAQQLPSPSRRPAPLRRRYAMLCVLDTREQEAVRRLEEEDAARRPPQGTSASGVIEVLDSDEEEDPEPVRTAEGTVDNVEDVEPSLSEGDGPADEDKDEDTNETHTYTTSHAQEQDTAVASGAEASTTVEEPSLEDADDQQESSEIEEDAEDEEDGDESTADSENESEDPEEPTAESPAAPESRPESPSSPRGTKRGRDDEDDDEEPTSKGQQEERRPRRQRRLS</sequence>